<organism evidence="1 2">
    <name type="scientific">Physcomitrium patens</name>
    <name type="common">Spreading-leaved earth moss</name>
    <name type="synonym">Physcomitrella patens</name>
    <dbReference type="NCBI Taxonomy" id="3218"/>
    <lineage>
        <taxon>Eukaryota</taxon>
        <taxon>Viridiplantae</taxon>
        <taxon>Streptophyta</taxon>
        <taxon>Embryophyta</taxon>
        <taxon>Bryophyta</taxon>
        <taxon>Bryophytina</taxon>
        <taxon>Bryopsida</taxon>
        <taxon>Funariidae</taxon>
        <taxon>Funariales</taxon>
        <taxon>Funariaceae</taxon>
        <taxon>Physcomitrium</taxon>
    </lineage>
</organism>
<evidence type="ECO:0000313" key="2">
    <source>
        <dbReference type="Proteomes" id="UP000006727"/>
    </source>
</evidence>
<sequence>MERGEEERERESLVLWCTSHNPSLVTSQPSTASQPASLQLHPALKQAANLESPPPPPPSQPALALAILSSTSVVVTIVVVVDVVVVVVQGLVMAGRLMALACARPSALPCASPPTTPGITSQHCSQSLPGIAIRRPRLGLGKQFESDYGLCGNQLKRSQPVNAIFGSDTNSSASASDNDDDLPPAGCSRIKLELKKPLGIAFEEDKFGNVMVGEVIEGGNAYKSGLVDAGDQLIATSAIVYSSEDEYQGVVVRKGMQKVRLNVRGERFETVIAAIGTHPYYIPVALEFQKCKPVVAESANGSATS</sequence>
<dbReference type="EnsemblPlants" id="Pp3c3_32350V3.2">
    <property type="protein sequence ID" value="Pp3c3_32350V3.2"/>
    <property type="gene ID" value="Pp3c3_32350"/>
</dbReference>
<accession>A9TB97</accession>
<gene>
    <name evidence="1" type="primary">LOC112280597</name>
</gene>
<reference evidence="1" key="3">
    <citation type="submission" date="2020-12" db="UniProtKB">
        <authorList>
            <consortium name="EnsemblPlants"/>
        </authorList>
    </citation>
    <scope>IDENTIFICATION</scope>
</reference>
<dbReference type="Gene3D" id="2.30.42.10">
    <property type="match status" value="1"/>
</dbReference>
<evidence type="ECO:0000313" key="1">
    <source>
        <dbReference type="EnsemblPlants" id="Pp3c3_32350V3.2"/>
    </source>
</evidence>
<reference evidence="1 2" key="1">
    <citation type="journal article" date="2008" name="Science">
        <title>The Physcomitrella genome reveals evolutionary insights into the conquest of land by plants.</title>
        <authorList>
            <person name="Rensing S."/>
            <person name="Lang D."/>
            <person name="Zimmer A."/>
            <person name="Terry A."/>
            <person name="Salamov A."/>
            <person name="Shapiro H."/>
            <person name="Nishiyama T."/>
            <person name="Perroud P.-F."/>
            <person name="Lindquist E."/>
            <person name="Kamisugi Y."/>
            <person name="Tanahashi T."/>
            <person name="Sakakibara K."/>
            <person name="Fujita T."/>
            <person name="Oishi K."/>
            <person name="Shin-I T."/>
            <person name="Kuroki Y."/>
            <person name="Toyoda A."/>
            <person name="Suzuki Y."/>
            <person name="Hashimoto A."/>
            <person name="Yamaguchi K."/>
            <person name="Sugano A."/>
            <person name="Kohara Y."/>
            <person name="Fujiyama A."/>
            <person name="Anterola A."/>
            <person name="Aoki S."/>
            <person name="Ashton N."/>
            <person name="Barbazuk W.B."/>
            <person name="Barker E."/>
            <person name="Bennetzen J."/>
            <person name="Bezanilla M."/>
            <person name="Blankenship R."/>
            <person name="Cho S.H."/>
            <person name="Dutcher S."/>
            <person name="Estelle M."/>
            <person name="Fawcett J.A."/>
            <person name="Gundlach H."/>
            <person name="Hanada K."/>
            <person name="Heyl A."/>
            <person name="Hicks K.A."/>
            <person name="Hugh J."/>
            <person name="Lohr M."/>
            <person name="Mayer K."/>
            <person name="Melkozernov A."/>
            <person name="Murata T."/>
            <person name="Nelson D."/>
            <person name="Pils B."/>
            <person name="Prigge M."/>
            <person name="Reiss B."/>
            <person name="Renner T."/>
            <person name="Rombauts S."/>
            <person name="Rushton P."/>
            <person name="Sanderfoot A."/>
            <person name="Schween G."/>
            <person name="Shiu S.-H."/>
            <person name="Stueber K."/>
            <person name="Theodoulou F.L."/>
            <person name="Tu H."/>
            <person name="Van de Peer Y."/>
            <person name="Verrier P.J."/>
            <person name="Waters E."/>
            <person name="Wood A."/>
            <person name="Yang L."/>
            <person name="Cove D."/>
            <person name="Cuming A."/>
            <person name="Hasebe M."/>
            <person name="Lucas S."/>
            <person name="Mishler D.B."/>
            <person name="Reski R."/>
            <person name="Grigoriev I."/>
            <person name="Quatrano R.S."/>
            <person name="Boore J.L."/>
        </authorList>
    </citation>
    <scope>NUCLEOTIDE SEQUENCE [LARGE SCALE GENOMIC DNA]</scope>
    <source>
        <strain evidence="1 2">cv. Gransden 2004</strain>
    </source>
</reference>
<dbReference type="EMBL" id="ABEU02000003">
    <property type="status" value="NOT_ANNOTATED_CDS"/>
    <property type="molecule type" value="Genomic_DNA"/>
</dbReference>
<name>A9TB97_PHYPA</name>
<dbReference type="PANTHER" id="PTHR47661">
    <property type="entry name" value="PHOSPHOGLUCAN PHOSPHATASE LSF1, CHLOROPLASTIC"/>
    <property type="match status" value="1"/>
</dbReference>
<dbReference type="AlphaFoldDB" id="A9TB97"/>
<dbReference type="InterPro" id="IPR036034">
    <property type="entry name" value="PDZ_sf"/>
</dbReference>
<dbReference type="Gramene" id="Pp3c3_32350V3.2">
    <property type="protein sequence ID" value="Pp3c3_32350V3.2"/>
    <property type="gene ID" value="Pp3c3_32350"/>
</dbReference>
<proteinExistence type="predicted"/>
<dbReference type="GeneID" id="112280597"/>
<dbReference type="SUPFAM" id="SSF50156">
    <property type="entry name" value="PDZ domain-like"/>
    <property type="match status" value="1"/>
</dbReference>
<dbReference type="Proteomes" id="UP000006727">
    <property type="component" value="Chromosome 3"/>
</dbReference>
<protein>
    <recommendedName>
        <fullName evidence="3">PDZ domain-containing protein</fullName>
    </recommendedName>
</protein>
<dbReference type="RefSeq" id="XP_024372007.1">
    <property type="nucleotide sequence ID" value="XM_024516239.1"/>
</dbReference>
<evidence type="ECO:0008006" key="3">
    <source>
        <dbReference type="Google" id="ProtNLM"/>
    </source>
</evidence>
<dbReference type="HOGENOM" id="CLU_358395_0_0_1"/>
<keyword evidence="2" id="KW-1185">Reference proteome</keyword>
<dbReference type="OrthoDB" id="439127at2759"/>
<reference evidence="1 2" key="2">
    <citation type="journal article" date="2018" name="Plant J.">
        <title>The Physcomitrella patens chromosome-scale assembly reveals moss genome structure and evolution.</title>
        <authorList>
            <person name="Lang D."/>
            <person name="Ullrich K.K."/>
            <person name="Murat F."/>
            <person name="Fuchs J."/>
            <person name="Jenkins J."/>
            <person name="Haas F.B."/>
            <person name="Piednoel M."/>
            <person name="Gundlach H."/>
            <person name="Van Bel M."/>
            <person name="Meyberg R."/>
            <person name="Vives C."/>
            <person name="Morata J."/>
            <person name="Symeonidi A."/>
            <person name="Hiss M."/>
            <person name="Muchero W."/>
            <person name="Kamisugi Y."/>
            <person name="Saleh O."/>
            <person name="Blanc G."/>
            <person name="Decker E.L."/>
            <person name="van Gessel N."/>
            <person name="Grimwood J."/>
            <person name="Hayes R.D."/>
            <person name="Graham S.W."/>
            <person name="Gunter L.E."/>
            <person name="McDaniel S.F."/>
            <person name="Hoernstein S.N.W."/>
            <person name="Larsson A."/>
            <person name="Li F.W."/>
            <person name="Perroud P.F."/>
            <person name="Phillips J."/>
            <person name="Ranjan P."/>
            <person name="Rokshar D.S."/>
            <person name="Rothfels C.J."/>
            <person name="Schneider L."/>
            <person name="Shu S."/>
            <person name="Stevenson D.W."/>
            <person name="Thummler F."/>
            <person name="Tillich M."/>
            <person name="Villarreal Aguilar J.C."/>
            <person name="Widiez T."/>
            <person name="Wong G.K."/>
            <person name="Wymore A."/>
            <person name="Zhang Y."/>
            <person name="Zimmer A.D."/>
            <person name="Quatrano R.S."/>
            <person name="Mayer K.F.X."/>
            <person name="Goodstein D."/>
            <person name="Casacuberta J.M."/>
            <person name="Vandepoele K."/>
            <person name="Reski R."/>
            <person name="Cuming A.C."/>
            <person name="Tuskan G.A."/>
            <person name="Maumus F."/>
            <person name="Salse J."/>
            <person name="Schmutz J."/>
            <person name="Rensing S.A."/>
        </authorList>
    </citation>
    <scope>NUCLEOTIDE SEQUENCE [LARGE SCALE GENOMIC DNA]</scope>
    <source>
        <strain evidence="1 2">cv. Gransden 2004</strain>
    </source>
</reference>